<dbReference type="AlphaFoldDB" id="A0A1C7N7U1"/>
<dbReference type="PANTHER" id="PTHR28263:SF1">
    <property type="entry name" value="GOLGI TO ER TRAFFIC PROTEIN 2"/>
    <property type="match status" value="1"/>
</dbReference>
<evidence type="ECO:0000313" key="7">
    <source>
        <dbReference type="EMBL" id="OBZ84686.1"/>
    </source>
</evidence>
<evidence type="ECO:0000256" key="1">
    <source>
        <dbReference type="ARBA" id="ARBA00022692"/>
    </source>
</evidence>
<name>A0A1C7N7U1_9FUNG</name>
<dbReference type="Proteomes" id="UP000093000">
    <property type="component" value="Unassembled WGS sequence"/>
</dbReference>
<evidence type="ECO:0000256" key="3">
    <source>
        <dbReference type="ARBA" id="ARBA00023136"/>
    </source>
</evidence>
<evidence type="ECO:0000256" key="2">
    <source>
        <dbReference type="ARBA" id="ARBA00022989"/>
    </source>
</evidence>
<feature type="transmembrane region" description="Helical" evidence="6">
    <location>
        <begin position="173"/>
        <end position="192"/>
    </location>
</feature>
<dbReference type="InterPro" id="IPR028143">
    <property type="entry name" value="Get2/sif1"/>
</dbReference>
<dbReference type="PANTHER" id="PTHR28263">
    <property type="entry name" value="GOLGI TO ER TRAFFIC PROTEIN 2"/>
    <property type="match status" value="1"/>
</dbReference>
<comment type="caution">
    <text evidence="7">The sequence shown here is derived from an EMBL/GenBank/DDBJ whole genome shotgun (WGS) entry which is preliminary data.</text>
</comment>
<accession>A0A1C7N7U1</accession>
<dbReference type="OrthoDB" id="2262873at2759"/>
<sequence length="262" mass="30682">MDPKEHERQEKRRLRRQERILASAESRLHKITATIFREWTPSPSNSDALSLAEHYPASNDTRRRKYERSITPSPSSSAKHRPVVQQLIEEEEQQQQQKVQLNGWLGDKVPHLLLAYMLRRTSIRPKRSSDPANRYWHLLHFLSMAWLGFLAVYEQASIHGWTHVSSLIKTHPTHPIVQFPVFIYFVILEFLLRFGRTIYQPNDKSPDQAAFINMVSQLPPPLQQPVYWIQTYGLLIHSLFKDVCIVVFMIGFTGLFLLVFKN</sequence>
<evidence type="ECO:0000256" key="5">
    <source>
        <dbReference type="SAM" id="MobiDB-lite"/>
    </source>
</evidence>
<feature type="transmembrane region" description="Helical" evidence="6">
    <location>
        <begin position="135"/>
        <end position="153"/>
    </location>
</feature>
<gene>
    <name evidence="7" type="ORF">A0J61_07262</name>
</gene>
<keyword evidence="3 6" id="KW-0472">Membrane</keyword>
<keyword evidence="8" id="KW-1185">Reference proteome</keyword>
<organism evidence="7 8">
    <name type="scientific">Choanephora cucurbitarum</name>
    <dbReference type="NCBI Taxonomy" id="101091"/>
    <lineage>
        <taxon>Eukaryota</taxon>
        <taxon>Fungi</taxon>
        <taxon>Fungi incertae sedis</taxon>
        <taxon>Mucoromycota</taxon>
        <taxon>Mucoromycotina</taxon>
        <taxon>Mucoromycetes</taxon>
        <taxon>Mucorales</taxon>
        <taxon>Mucorineae</taxon>
        <taxon>Choanephoraceae</taxon>
        <taxon>Choanephoroideae</taxon>
        <taxon>Choanephora</taxon>
    </lineage>
</organism>
<feature type="coiled-coil region" evidence="4">
    <location>
        <begin position="7"/>
        <end position="34"/>
    </location>
</feature>
<protein>
    <submittedName>
        <fullName evidence="7">Uncharacterized protein</fullName>
    </submittedName>
</protein>
<dbReference type="EMBL" id="LUGH01000481">
    <property type="protein sequence ID" value="OBZ84686.1"/>
    <property type="molecule type" value="Genomic_DNA"/>
</dbReference>
<dbReference type="STRING" id="101091.A0A1C7N7U1"/>
<evidence type="ECO:0000313" key="8">
    <source>
        <dbReference type="Proteomes" id="UP000093000"/>
    </source>
</evidence>
<keyword evidence="4" id="KW-0175">Coiled coil</keyword>
<feature type="transmembrane region" description="Helical" evidence="6">
    <location>
        <begin position="239"/>
        <end position="260"/>
    </location>
</feature>
<keyword evidence="2 6" id="KW-1133">Transmembrane helix</keyword>
<keyword evidence="1 6" id="KW-0812">Transmembrane</keyword>
<reference evidence="7 8" key="1">
    <citation type="submission" date="2016-03" db="EMBL/GenBank/DDBJ databases">
        <title>Choanephora cucurbitarum.</title>
        <authorList>
            <person name="Min B."/>
            <person name="Park H."/>
            <person name="Park J.-H."/>
            <person name="Shin H.-D."/>
            <person name="Choi I.-G."/>
        </authorList>
    </citation>
    <scope>NUCLEOTIDE SEQUENCE [LARGE SCALE GENOMIC DNA]</scope>
    <source>
        <strain evidence="7 8">KUS-F28377</strain>
    </source>
</reference>
<feature type="region of interest" description="Disordered" evidence="5">
    <location>
        <begin position="42"/>
        <end position="80"/>
    </location>
</feature>
<dbReference type="InParanoid" id="A0A1C7N7U1"/>
<proteinExistence type="predicted"/>
<evidence type="ECO:0000256" key="4">
    <source>
        <dbReference type="SAM" id="Coils"/>
    </source>
</evidence>
<evidence type="ECO:0000256" key="6">
    <source>
        <dbReference type="SAM" id="Phobius"/>
    </source>
</evidence>